<evidence type="ECO:0008006" key="2">
    <source>
        <dbReference type="Google" id="ProtNLM"/>
    </source>
</evidence>
<proteinExistence type="predicted"/>
<sequence>MTSSPTLRQACPPGTCDCDRDALLDNPAADARILRLTLHEEKRLLARLESITSLPELENLQQRMQEQLGIVLEIGPGLNKVRSTRGIGFRFAPQSGLCRKTRKSIPAAIRRSFEAHPEIVYALLDSQDLLRDA</sequence>
<accession>A0A0F9RDE2</accession>
<dbReference type="EMBL" id="LAZR01001271">
    <property type="protein sequence ID" value="KKN47532.1"/>
    <property type="molecule type" value="Genomic_DNA"/>
</dbReference>
<organism evidence="1">
    <name type="scientific">marine sediment metagenome</name>
    <dbReference type="NCBI Taxonomy" id="412755"/>
    <lineage>
        <taxon>unclassified sequences</taxon>
        <taxon>metagenomes</taxon>
        <taxon>ecological metagenomes</taxon>
    </lineage>
</organism>
<evidence type="ECO:0000313" key="1">
    <source>
        <dbReference type="EMBL" id="KKN47532.1"/>
    </source>
</evidence>
<gene>
    <name evidence="1" type="ORF">LCGC14_0661990</name>
</gene>
<protein>
    <recommendedName>
        <fullName evidence="2">Ribosomal protein S3AE</fullName>
    </recommendedName>
</protein>
<reference evidence="1" key="1">
    <citation type="journal article" date="2015" name="Nature">
        <title>Complex archaea that bridge the gap between prokaryotes and eukaryotes.</title>
        <authorList>
            <person name="Spang A."/>
            <person name="Saw J.H."/>
            <person name="Jorgensen S.L."/>
            <person name="Zaremba-Niedzwiedzka K."/>
            <person name="Martijn J."/>
            <person name="Lind A.E."/>
            <person name="van Eijk R."/>
            <person name="Schleper C."/>
            <person name="Guy L."/>
            <person name="Ettema T.J."/>
        </authorList>
    </citation>
    <scope>NUCLEOTIDE SEQUENCE</scope>
</reference>
<dbReference type="AlphaFoldDB" id="A0A0F9RDE2"/>
<comment type="caution">
    <text evidence="1">The sequence shown here is derived from an EMBL/GenBank/DDBJ whole genome shotgun (WGS) entry which is preliminary data.</text>
</comment>
<name>A0A0F9RDE2_9ZZZZ</name>